<keyword evidence="3" id="KW-1003">Cell membrane</keyword>
<keyword evidence="5 8" id="KW-1133">Transmembrane helix</keyword>
<feature type="transmembrane region" description="Helical" evidence="8">
    <location>
        <begin position="144"/>
        <end position="167"/>
    </location>
</feature>
<comment type="similarity">
    <text evidence="2">Belongs to the DedA family.</text>
</comment>
<evidence type="ECO:0000313" key="10">
    <source>
        <dbReference type="EMBL" id="THG35053.1"/>
    </source>
</evidence>
<keyword evidence="6 8" id="KW-0472">Membrane</keyword>
<sequence length="242" mass="25558">MNDALTWILDAVQSVDPVLRTLMAGVGMLLETSILIGLVVPGDSIVLVAGTAVDGPVQYFALVAAVVVGALAGESIGFALGRWFGPRIRASRLGARIGEANWSRAERYIARRGGIAVFISRFLPVLHSLVPVTVGTSPMRYRTFMAWTAPASVIWASAYVSVASAAAGSFRELSSELHVAGYIFVGIIAVFLIGVMVVKKLLGRSEKRHMDDDEDVEASTTGPLTTASLPTTSLPTTEGPDA</sequence>
<dbReference type="AlphaFoldDB" id="A0A4S4FW94"/>
<evidence type="ECO:0000256" key="3">
    <source>
        <dbReference type="ARBA" id="ARBA00022475"/>
    </source>
</evidence>
<dbReference type="Proteomes" id="UP000307380">
    <property type="component" value="Unassembled WGS sequence"/>
</dbReference>
<dbReference type="InterPro" id="IPR032816">
    <property type="entry name" value="VTT_dom"/>
</dbReference>
<feature type="transmembrane region" description="Helical" evidence="8">
    <location>
        <begin position="179"/>
        <end position="198"/>
    </location>
</feature>
<dbReference type="PANTHER" id="PTHR42709">
    <property type="entry name" value="ALKALINE PHOSPHATASE LIKE PROTEIN"/>
    <property type="match status" value="1"/>
</dbReference>
<dbReference type="GO" id="GO:0005886">
    <property type="term" value="C:plasma membrane"/>
    <property type="evidence" value="ECO:0007669"/>
    <property type="project" value="UniProtKB-SubCell"/>
</dbReference>
<evidence type="ECO:0000256" key="8">
    <source>
        <dbReference type="SAM" id="Phobius"/>
    </source>
</evidence>
<proteinExistence type="inferred from homology"/>
<keyword evidence="4 8" id="KW-0812">Transmembrane</keyword>
<feature type="compositionally biased region" description="Low complexity" evidence="7">
    <location>
        <begin position="218"/>
        <end position="242"/>
    </location>
</feature>
<evidence type="ECO:0000256" key="6">
    <source>
        <dbReference type="ARBA" id="ARBA00023136"/>
    </source>
</evidence>
<keyword evidence="11" id="KW-1185">Reference proteome</keyword>
<feature type="domain" description="VTT" evidence="9">
    <location>
        <begin position="40"/>
        <end position="162"/>
    </location>
</feature>
<dbReference type="PANTHER" id="PTHR42709:SF6">
    <property type="entry name" value="UNDECAPRENYL PHOSPHATE TRANSPORTER A"/>
    <property type="match status" value="1"/>
</dbReference>
<evidence type="ECO:0000313" key="11">
    <source>
        <dbReference type="Proteomes" id="UP000307380"/>
    </source>
</evidence>
<protein>
    <submittedName>
        <fullName evidence="10">DedA family protein</fullName>
    </submittedName>
</protein>
<dbReference type="EMBL" id="SSSN01000003">
    <property type="protein sequence ID" value="THG35053.1"/>
    <property type="molecule type" value="Genomic_DNA"/>
</dbReference>
<organism evidence="10 11">
    <name type="scientific">Orlajensenia flava</name>
    <dbReference type="NCBI Taxonomy" id="2565934"/>
    <lineage>
        <taxon>Bacteria</taxon>
        <taxon>Bacillati</taxon>
        <taxon>Actinomycetota</taxon>
        <taxon>Actinomycetes</taxon>
        <taxon>Micrococcales</taxon>
        <taxon>Microbacteriaceae</taxon>
        <taxon>Orlajensenia</taxon>
    </lineage>
</organism>
<evidence type="ECO:0000256" key="4">
    <source>
        <dbReference type="ARBA" id="ARBA00022692"/>
    </source>
</evidence>
<comment type="caution">
    <text evidence="10">The sequence shown here is derived from an EMBL/GenBank/DDBJ whole genome shotgun (WGS) entry which is preliminary data.</text>
</comment>
<dbReference type="RefSeq" id="WP_136422078.1">
    <property type="nucleotide sequence ID" value="NZ_SSSN01000003.1"/>
</dbReference>
<feature type="transmembrane region" description="Helical" evidence="8">
    <location>
        <begin position="21"/>
        <end position="40"/>
    </location>
</feature>
<reference evidence="10 11" key="1">
    <citation type="submission" date="2019-04" db="EMBL/GenBank/DDBJ databases">
        <authorList>
            <person name="Jiang L."/>
        </authorList>
    </citation>
    <scope>NUCLEOTIDE SEQUENCE [LARGE SCALE GENOMIC DNA]</scope>
    <source>
        <strain evidence="10 11">YIM 131861</strain>
    </source>
</reference>
<feature type="transmembrane region" description="Helical" evidence="8">
    <location>
        <begin position="60"/>
        <end position="84"/>
    </location>
</feature>
<dbReference type="InterPro" id="IPR051311">
    <property type="entry name" value="DedA_domain"/>
</dbReference>
<dbReference type="Pfam" id="PF09335">
    <property type="entry name" value="VTT_dom"/>
    <property type="match status" value="1"/>
</dbReference>
<accession>A0A4S4FW94</accession>
<gene>
    <name evidence="10" type="ORF">E6C70_02980</name>
</gene>
<evidence type="ECO:0000256" key="1">
    <source>
        <dbReference type="ARBA" id="ARBA00004651"/>
    </source>
</evidence>
<evidence type="ECO:0000259" key="9">
    <source>
        <dbReference type="Pfam" id="PF09335"/>
    </source>
</evidence>
<dbReference type="OrthoDB" id="9813426at2"/>
<feature type="region of interest" description="Disordered" evidence="7">
    <location>
        <begin position="209"/>
        <end position="242"/>
    </location>
</feature>
<name>A0A4S4FW94_9MICO</name>
<evidence type="ECO:0000256" key="7">
    <source>
        <dbReference type="SAM" id="MobiDB-lite"/>
    </source>
</evidence>
<comment type="subcellular location">
    <subcellularLocation>
        <location evidence="1">Cell membrane</location>
        <topology evidence="1">Multi-pass membrane protein</topology>
    </subcellularLocation>
</comment>
<evidence type="ECO:0000256" key="2">
    <source>
        <dbReference type="ARBA" id="ARBA00010792"/>
    </source>
</evidence>
<evidence type="ECO:0000256" key="5">
    <source>
        <dbReference type="ARBA" id="ARBA00022989"/>
    </source>
</evidence>